<evidence type="ECO:0000313" key="1">
    <source>
        <dbReference type="EMBL" id="CAG7732987.1"/>
    </source>
</evidence>
<organism evidence="1 2">
    <name type="scientific">Allacma fusca</name>
    <dbReference type="NCBI Taxonomy" id="39272"/>
    <lineage>
        <taxon>Eukaryota</taxon>
        <taxon>Metazoa</taxon>
        <taxon>Ecdysozoa</taxon>
        <taxon>Arthropoda</taxon>
        <taxon>Hexapoda</taxon>
        <taxon>Collembola</taxon>
        <taxon>Symphypleona</taxon>
        <taxon>Sminthuridae</taxon>
        <taxon>Allacma</taxon>
    </lineage>
</organism>
<accession>A0A8J2K649</accession>
<name>A0A8J2K649_9HEXA</name>
<protein>
    <submittedName>
        <fullName evidence="1">Uncharacterized protein</fullName>
    </submittedName>
</protein>
<reference evidence="1" key="1">
    <citation type="submission" date="2021-06" db="EMBL/GenBank/DDBJ databases">
        <authorList>
            <person name="Hodson N. C."/>
            <person name="Mongue J. A."/>
            <person name="Jaron S. K."/>
        </authorList>
    </citation>
    <scope>NUCLEOTIDE SEQUENCE</scope>
</reference>
<gene>
    <name evidence="1" type="ORF">AFUS01_LOCUS21462</name>
</gene>
<dbReference type="Proteomes" id="UP000708208">
    <property type="component" value="Unassembled WGS sequence"/>
</dbReference>
<dbReference type="EMBL" id="CAJVCH010241147">
    <property type="protein sequence ID" value="CAG7732987.1"/>
    <property type="molecule type" value="Genomic_DNA"/>
</dbReference>
<keyword evidence="2" id="KW-1185">Reference proteome</keyword>
<comment type="caution">
    <text evidence="1">The sequence shown here is derived from an EMBL/GenBank/DDBJ whole genome shotgun (WGS) entry which is preliminary data.</text>
</comment>
<sequence length="31" mass="3417">MNQINFNFFLSLSSENKNELGFAGVVAIPSK</sequence>
<dbReference type="AlphaFoldDB" id="A0A8J2K649"/>
<proteinExistence type="predicted"/>
<evidence type="ECO:0000313" key="2">
    <source>
        <dbReference type="Proteomes" id="UP000708208"/>
    </source>
</evidence>